<dbReference type="PROSITE" id="PS51679">
    <property type="entry name" value="SAM_MT_C5"/>
    <property type="match status" value="1"/>
</dbReference>
<proteinExistence type="inferred from homology"/>
<feature type="domain" description="Peptidase S24/S26A/S26B/S26C" evidence="15">
    <location>
        <begin position="7"/>
        <end position="121"/>
    </location>
</feature>
<comment type="caution">
    <text evidence="16">The sequence shown here is derived from an EMBL/GenBank/DDBJ whole genome shotgun (WGS) entry which is preliminary data.</text>
</comment>
<dbReference type="AlphaFoldDB" id="A0A2H0U0Z1"/>
<keyword evidence="7 14" id="KW-0378">Hydrolase</keyword>
<dbReference type="Gene3D" id="3.40.50.150">
    <property type="entry name" value="Vaccinia Virus protein VP39"/>
    <property type="match status" value="1"/>
</dbReference>
<dbReference type="Proteomes" id="UP000230852">
    <property type="component" value="Unassembled WGS sequence"/>
</dbReference>
<dbReference type="SUPFAM" id="SSF51306">
    <property type="entry name" value="LexA/Signal peptidase"/>
    <property type="match status" value="1"/>
</dbReference>
<gene>
    <name evidence="16" type="ORF">COU28_02095</name>
</gene>
<evidence type="ECO:0000256" key="5">
    <source>
        <dbReference type="ARBA" id="ARBA00022747"/>
    </source>
</evidence>
<evidence type="ECO:0000313" key="16">
    <source>
        <dbReference type="EMBL" id="PIR78343.1"/>
    </source>
</evidence>
<comment type="catalytic activity">
    <reaction evidence="13">
        <text>a 2'-deoxycytidine in DNA + S-adenosyl-L-methionine = a 5-methyl-2'-deoxycytidine in DNA + S-adenosyl-L-homocysteine + H(+)</text>
        <dbReference type="Rhea" id="RHEA:13681"/>
        <dbReference type="Rhea" id="RHEA-COMP:11369"/>
        <dbReference type="Rhea" id="RHEA-COMP:11370"/>
        <dbReference type="ChEBI" id="CHEBI:15378"/>
        <dbReference type="ChEBI" id="CHEBI:57856"/>
        <dbReference type="ChEBI" id="CHEBI:59789"/>
        <dbReference type="ChEBI" id="CHEBI:85452"/>
        <dbReference type="ChEBI" id="CHEBI:85454"/>
        <dbReference type="EC" id="2.1.1.37"/>
    </reaction>
</comment>
<comment type="similarity">
    <text evidence="1 14">Belongs to the peptidase S24 family.</text>
</comment>
<dbReference type="InterPro" id="IPR039418">
    <property type="entry name" value="LexA-like"/>
</dbReference>
<dbReference type="GO" id="GO:0006355">
    <property type="term" value="P:regulation of DNA-templated transcription"/>
    <property type="evidence" value="ECO:0007669"/>
    <property type="project" value="InterPro"/>
</dbReference>
<name>A0A2H0U0Z1_9BACT</name>
<dbReference type="InterPro" id="IPR015927">
    <property type="entry name" value="Peptidase_S24_S26A/B/C"/>
</dbReference>
<evidence type="ECO:0000256" key="3">
    <source>
        <dbReference type="ARBA" id="ARBA00022679"/>
    </source>
</evidence>
<evidence type="ECO:0000256" key="7">
    <source>
        <dbReference type="ARBA" id="ARBA00022801"/>
    </source>
</evidence>
<dbReference type="Gene3D" id="2.10.109.10">
    <property type="entry name" value="Umud Fragment, subunit A"/>
    <property type="match status" value="1"/>
</dbReference>
<protein>
    <recommendedName>
        <fullName evidence="13">Cytosine-specific methyltransferase</fullName>
        <ecNumber evidence="13">2.1.1.37</ecNumber>
    </recommendedName>
</protein>
<dbReference type="EC" id="2.1.1.37" evidence="13"/>
<keyword evidence="3 11" id="KW-0808">Transferase</keyword>
<evidence type="ECO:0000256" key="12">
    <source>
        <dbReference type="RuleBase" id="RU000416"/>
    </source>
</evidence>
<organism evidence="16 17">
    <name type="scientific">Candidatus Magasanikbacteria bacterium CG10_big_fil_rev_8_21_14_0_10_36_16</name>
    <dbReference type="NCBI Taxonomy" id="1974645"/>
    <lineage>
        <taxon>Bacteria</taxon>
        <taxon>Candidatus Magasanikiibacteriota</taxon>
    </lineage>
</organism>
<evidence type="ECO:0000256" key="4">
    <source>
        <dbReference type="ARBA" id="ARBA00022691"/>
    </source>
</evidence>
<dbReference type="Pfam" id="PF00145">
    <property type="entry name" value="DNA_methylase"/>
    <property type="match status" value="1"/>
</dbReference>
<dbReference type="PRINTS" id="PR00105">
    <property type="entry name" value="C5METTRFRASE"/>
</dbReference>
<keyword evidence="10" id="KW-0742">SOS response</keyword>
<keyword evidence="6" id="KW-0227">DNA damage</keyword>
<dbReference type="InterPro" id="IPR029063">
    <property type="entry name" value="SAM-dependent_MTases_sf"/>
</dbReference>
<dbReference type="EMBL" id="PFBU01000041">
    <property type="protein sequence ID" value="PIR78343.1"/>
    <property type="molecule type" value="Genomic_DNA"/>
</dbReference>
<dbReference type="GO" id="GO:0016787">
    <property type="term" value="F:hydrolase activity"/>
    <property type="evidence" value="ECO:0007669"/>
    <property type="project" value="UniProtKB-KW"/>
</dbReference>
<evidence type="ECO:0000256" key="1">
    <source>
        <dbReference type="ARBA" id="ARBA00007484"/>
    </source>
</evidence>
<dbReference type="PROSITE" id="PS00094">
    <property type="entry name" value="C5_MTASE_1"/>
    <property type="match status" value="1"/>
</dbReference>
<keyword evidence="4 11" id="KW-0949">S-adenosyl-L-methionine</keyword>
<evidence type="ECO:0000256" key="6">
    <source>
        <dbReference type="ARBA" id="ARBA00022763"/>
    </source>
</evidence>
<dbReference type="GO" id="GO:0032259">
    <property type="term" value="P:methylation"/>
    <property type="evidence" value="ECO:0007669"/>
    <property type="project" value="UniProtKB-KW"/>
</dbReference>
<dbReference type="PROSITE" id="PS00095">
    <property type="entry name" value="C5_MTASE_2"/>
    <property type="match status" value="1"/>
</dbReference>
<keyword evidence="2 11" id="KW-0489">Methyltransferase</keyword>
<reference evidence="17" key="1">
    <citation type="submission" date="2017-09" db="EMBL/GenBank/DDBJ databases">
        <title>Depth-based differentiation of microbial function through sediment-hosted aquifers and enrichment of novel symbionts in the deep terrestrial subsurface.</title>
        <authorList>
            <person name="Probst A.J."/>
            <person name="Ladd B."/>
            <person name="Jarett J.K."/>
            <person name="Geller-Mcgrath D.E."/>
            <person name="Sieber C.M.K."/>
            <person name="Emerson J.B."/>
            <person name="Anantharaman K."/>
            <person name="Thomas B.C."/>
            <person name="Malmstrom R."/>
            <person name="Stieglmeier M."/>
            <person name="Klingl A."/>
            <person name="Woyke T."/>
            <person name="Ryan C.M."/>
            <person name="Banfield J.F."/>
        </authorList>
    </citation>
    <scope>NUCLEOTIDE SEQUENCE [LARGE SCALE GENOMIC DNA]</scope>
</reference>
<dbReference type="InterPro" id="IPR036286">
    <property type="entry name" value="LexA/Signal_pep-like_sf"/>
</dbReference>
<dbReference type="InterPro" id="IPR018117">
    <property type="entry name" value="C5_DNA_meth_AS"/>
</dbReference>
<dbReference type="CDD" id="cd00315">
    <property type="entry name" value="Cyt_C5_DNA_methylase"/>
    <property type="match status" value="1"/>
</dbReference>
<dbReference type="SUPFAM" id="SSF53335">
    <property type="entry name" value="S-adenosyl-L-methionine-dependent methyltransferases"/>
    <property type="match status" value="1"/>
</dbReference>
<keyword evidence="9" id="KW-0234">DNA repair</keyword>
<evidence type="ECO:0000256" key="9">
    <source>
        <dbReference type="ARBA" id="ARBA00023204"/>
    </source>
</evidence>
<evidence type="ECO:0000259" key="15">
    <source>
        <dbReference type="Pfam" id="PF00717"/>
    </source>
</evidence>
<accession>A0A2H0U0Z1</accession>
<dbReference type="GO" id="GO:0003886">
    <property type="term" value="F:DNA (cytosine-5-)-methyltransferase activity"/>
    <property type="evidence" value="ECO:0007669"/>
    <property type="project" value="UniProtKB-EC"/>
</dbReference>
<evidence type="ECO:0000256" key="10">
    <source>
        <dbReference type="ARBA" id="ARBA00023236"/>
    </source>
</evidence>
<dbReference type="Gene3D" id="3.90.120.10">
    <property type="entry name" value="DNA Methylase, subunit A, domain 2"/>
    <property type="match status" value="1"/>
</dbReference>
<feature type="active site" evidence="11">
    <location>
        <position position="209"/>
    </location>
</feature>
<dbReference type="Pfam" id="PF00717">
    <property type="entry name" value="Peptidase_S24"/>
    <property type="match status" value="1"/>
</dbReference>
<dbReference type="NCBIfam" id="TIGR00675">
    <property type="entry name" value="dcm"/>
    <property type="match status" value="1"/>
</dbReference>
<evidence type="ECO:0000256" key="11">
    <source>
        <dbReference type="PROSITE-ProRule" id="PRU01016"/>
    </source>
</evidence>
<evidence type="ECO:0000256" key="14">
    <source>
        <dbReference type="RuleBase" id="RU003991"/>
    </source>
</evidence>
<dbReference type="PRINTS" id="PR00726">
    <property type="entry name" value="LEXASERPTASE"/>
</dbReference>
<dbReference type="InterPro" id="IPR006197">
    <property type="entry name" value="Peptidase_S24_LexA"/>
</dbReference>
<dbReference type="GO" id="GO:0006281">
    <property type="term" value="P:DNA repair"/>
    <property type="evidence" value="ECO:0007669"/>
    <property type="project" value="UniProtKB-KW"/>
</dbReference>
<keyword evidence="8 14" id="KW-0068">Autocatalytic cleavage</keyword>
<feature type="non-terminal residue" evidence="16">
    <location>
        <position position="1"/>
    </location>
</feature>
<evidence type="ECO:0000256" key="13">
    <source>
        <dbReference type="RuleBase" id="RU000417"/>
    </source>
</evidence>
<dbReference type="InterPro" id="IPR001525">
    <property type="entry name" value="C5_MeTfrase"/>
</dbReference>
<evidence type="ECO:0000313" key="17">
    <source>
        <dbReference type="Proteomes" id="UP000230852"/>
    </source>
</evidence>
<evidence type="ECO:0000256" key="8">
    <source>
        <dbReference type="ARBA" id="ARBA00022813"/>
    </source>
</evidence>
<dbReference type="PANTHER" id="PTHR46098:SF1">
    <property type="entry name" value="TRNA (CYTOSINE(38)-C(5))-METHYLTRANSFERASE"/>
    <property type="match status" value="1"/>
</dbReference>
<evidence type="ECO:0000256" key="2">
    <source>
        <dbReference type="ARBA" id="ARBA00022603"/>
    </source>
</evidence>
<dbReference type="CDD" id="cd06529">
    <property type="entry name" value="S24_LexA-like"/>
    <property type="match status" value="1"/>
</dbReference>
<dbReference type="GO" id="GO:0003677">
    <property type="term" value="F:DNA binding"/>
    <property type="evidence" value="ECO:0007669"/>
    <property type="project" value="InterPro"/>
</dbReference>
<dbReference type="PANTHER" id="PTHR46098">
    <property type="entry name" value="TRNA (CYTOSINE(38)-C(5))-METHYLTRANSFERASE"/>
    <property type="match status" value="1"/>
</dbReference>
<keyword evidence="5" id="KW-0680">Restriction system</keyword>
<dbReference type="GO" id="GO:0009432">
    <property type="term" value="P:SOS response"/>
    <property type="evidence" value="ECO:0007669"/>
    <property type="project" value="UniProtKB-KW"/>
</dbReference>
<comment type="similarity">
    <text evidence="11 12">Belongs to the class I-like SAM-binding methyltransferase superfamily. C5-methyltransferase family.</text>
</comment>
<dbReference type="GO" id="GO:0009307">
    <property type="term" value="P:DNA restriction-modification system"/>
    <property type="evidence" value="ECO:0007669"/>
    <property type="project" value="UniProtKB-KW"/>
</dbReference>
<dbReference type="InterPro" id="IPR050750">
    <property type="entry name" value="C5-MTase"/>
</dbReference>
<sequence length="450" mass="51454">IDTLDIPLVGTITAGQPIEALETRGDTITIARDTYFDPEQLYALKVSGDSMIEDGIFDGDIVVIKKQDYADNGQTVVAIIDENEATLKKLYKEKNRFKLQSANQNLLPFYRTEVEVRGIVVKIIRDFNKQLQTETKKFKTIDLFAGVGGIRLGFEEAGFETVFANDFEQKCKDTYDLNFDGTQLFVEDIQKLNEKKLPDFDFLLGGFPCQAFSIAGYREGFDDKKGRGNLFFDVARIIKEKKPTGFMLENVKNLKNHDNGKTFKIILDTLESLGYYVKAKVLNSMEYGNVPQNRERIYIVGFRDKKHYEKFNFPPIIKLKKSIKDLLEDNVDEKYYYDGKPLYEKIKDDVTNSNTVYQWRRKYVRENKKGVCPTLTANMGMGGHNVPIIKDKKGIRKLTPLECARIQGFPMDFKLPINMSDSALYKQFGNSVSVPVVKAVAKQIRKAIED</sequence>
<dbReference type="InterPro" id="IPR031303">
    <property type="entry name" value="C5_meth_CS"/>
</dbReference>